<feature type="binding site" evidence="6">
    <location>
        <position position="107"/>
    </location>
    <ligand>
        <name>Zn(2+)</name>
        <dbReference type="ChEBI" id="CHEBI:29105"/>
    </ligand>
</feature>
<gene>
    <name evidence="6" type="primary">dksA</name>
    <name evidence="11" type="ORF">DPF_0110</name>
</gene>
<dbReference type="PANTHER" id="PTHR33823">
    <property type="entry name" value="RNA POLYMERASE-BINDING TRANSCRIPTION FACTOR DKSA-RELATED"/>
    <property type="match status" value="1"/>
</dbReference>
<name>A0A194AB82_9BACT</name>
<evidence type="ECO:0000256" key="8">
    <source>
        <dbReference type="SAM" id="MobiDB-lite"/>
    </source>
</evidence>
<evidence type="ECO:0000256" key="7">
    <source>
        <dbReference type="PROSITE-ProRule" id="PRU00510"/>
    </source>
</evidence>
<dbReference type="HAMAP" id="MF_00926">
    <property type="entry name" value="DksA"/>
    <property type="match status" value="1"/>
</dbReference>
<dbReference type="InterPro" id="IPR020460">
    <property type="entry name" value="Znf_C4-type_bac"/>
</dbReference>
<dbReference type="GO" id="GO:0008270">
    <property type="term" value="F:zinc ion binding"/>
    <property type="evidence" value="ECO:0007669"/>
    <property type="project" value="UniProtKB-UniRule"/>
</dbReference>
<dbReference type="Pfam" id="PF21157">
    <property type="entry name" value="DksA_N"/>
    <property type="match status" value="1"/>
</dbReference>
<feature type="domain" description="DnaK suppressor protein DksA N-terminal" evidence="10">
    <location>
        <begin position="6"/>
        <end position="75"/>
    </location>
</feature>
<dbReference type="InterPro" id="IPR048489">
    <property type="entry name" value="DksA_N"/>
</dbReference>
<feature type="binding site" evidence="6">
    <location>
        <position position="83"/>
    </location>
    <ligand>
        <name>Zn(2+)</name>
        <dbReference type="ChEBI" id="CHEBI:29105"/>
    </ligand>
</feature>
<comment type="function">
    <text evidence="6">Transcription factor that acts by binding directly to the RNA polymerase (RNAP). Required for negative regulation of rRNA expression and positive regulation of several amino acid biosynthesis promoters.</text>
</comment>
<keyword evidence="3 6" id="KW-0863">Zinc-finger</keyword>
<evidence type="ECO:0000256" key="3">
    <source>
        <dbReference type="ARBA" id="ARBA00022771"/>
    </source>
</evidence>
<evidence type="ECO:0000259" key="10">
    <source>
        <dbReference type="Pfam" id="PF21157"/>
    </source>
</evidence>
<dbReference type="InterPro" id="IPR000962">
    <property type="entry name" value="Znf_DskA_TraR"/>
</dbReference>
<dbReference type="InterPro" id="IPR012784">
    <property type="entry name" value="DksA_RNA_pol-bd"/>
</dbReference>
<comment type="subcellular location">
    <subcellularLocation>
        <location evidence="6">Cytoplasm</location>
    </subcellularLocation>
</comment>
<evidence type="ECO:0000256" key="6">
    <source>
        <dbReference type="HAMAP-Rule" id="MF_00926"/>
    </source>
</evidence>
<evidence type="ECO:0000313" key="12">
    <source>
        <dbReference type="Proteomes" id="UP000095200"/>
    </source>
</evidence>
<evidence type="ECO:0000256" key="4">
    <source>
        <dbReference type="ARBA" id="ARBA00022833"/>
    </source>
</evidence>
<dbReference type="PROSITE" id="PS01102">
    <property type="entry name" value="ZF_DKSA_1"/>
    <property type="match status" value="1"/>
</dbReference>
<dbReference type="Proteomes" id="UP000095200">
    <property type="component" value="Unassembled WGS sequence"/>
</dbReference>
<feature type="region of interest" description="Disordered" evidence="8">
    <location>
        <begin position="29"/>
        <end position="50"/>
    </location>
</feature>
<dbReference type="InterPro" id="IPR020458">
    <property type="entry name" value="Znf_DskA_TraR_CS"/>
</dbReference>
<feature type="binding site" evidence="6">
    <location>
        <position position="104"/>
    </location>
    <ligand>
        <name>Zn(2+)</name>
        <dbReference type="ChEBI" id="CHEBI:29105"/>
    </ligand>
</feature>
<dbReference type="Gene3D" id="1.20.120.910">
    <property type="entry name" value="DksA, coiled-coil domain"/>
    <property type="match status" value="1"/>
</dbReference>
<dbReference type="OrthoDB" id="9803742at2"/>
<dbReference type="Pfam" id="PF01258">
    <property type="entry name" value="zf-dskA_traR"/>
    <property type="match status" value="1"/>
</dbReference>
<evidence type="ECO:0000256" key="2">
    <source>
        <dbReference type="ARBA" id="ARBA00022723"/>
    </source>
</evidence>
<dbReference type="RefSeq" id="WP_069857119.1">
    <property type="nucleotide sequence ID" value="NZ_BDFE01000004.1"/>
</dbReference>
<reference evidence="12" key="1">
    <citation type="submission" date="2016-06" db="EMBL/GenBank/DDBJ databases">
        <title>Draft genome sequence of Desulfoplanes formicivorans strain Pf12B.</title>
        <authorList>
            <person name="Watanabe M."/>
            <person name="Kojima H."/>
            <person name="Fukui M."/>
        </authorList>
    </citation>
    <scope>NUCLEOTIDE SEQUENCE [LARGE SCALE GENOMIC DNA]</scope>
    <source>
        <strain evidence="12">Pf12B</strain>
    </source>
</reference>
<dbReference type="GO" id="GO:0005737">
    <property type="term" value="C:cytoplasm"/>
    <property type="evidence" value="ECO:0007669"/>
    <property type="project" value="UniProtKB-SubCell"/>
</dbReference>
<dbReference type="GO" id="GO:0010468">
    <property type="term" value="P:regulation of gene expression"/>
    <property type="evidence" value="ECO:0007669"/>
    <property type="project" value="UniProtKB-UniRule"/>
</dbReference>
<dbReference type="SUPFAM" id="SSF57716">
    <property type="entry name" value="Glucocorticoid receptor-like (DNA-binding domain)"/>
    <property type="match status" value="1"/>
</dbReference>
<feature type="compositionally biased region" description="Basic and acidic residues" evidence="8">
    <location>
        <begin position="32"/>
        <end position="50"/>
    </location>
</feature>
<feature type="binding site" evidence="6">
    <location>
        <position position="86"/>
    </location>
    <ligand>
        <name>Zn(2+)</name>
        <dbReference type="ChEBI" id="CHEBI:29105"/>
    </ligand>
</feature>
<dbReference type="AlphaFoldDB" id="A0A194AB82"/>
<comment type="caution">
    <text evidence="11">The sequence shown here is derived from an EMBL/GenBank/DDBJ whole genome shotgun (WGS) entry which is preliminary data.</text>
</comment>
<proteinExistence type="inferred from homology"/>
<dbReference type="NCBIfam" id="TIGR02420">
    <property type="entry name" value="dksA"/>
    <property type="match status" value="1"/>
</dbReference>
<evidence type="ECO:0000256" key="5">
    <source>
        <dbReference type="ARBA" id="ARBA00023054"/>
    </source>
</evidence>
<dbReference type="PROSITE" id="PS51128">
    <property type="entry name" value="ZF_DKSA_2"/>
    <property type="match status" value="1"/>
</dbReference>
<dbReference type="SUPFAM" id="SSF109635">
    <property type="entry name" value="DnaK suppressor protein DksA, alpha-hairpin domain"/>
    <property type="match status" value="1"/>
</dbReference>
<dbReference type="InterPro" id="IPR037187">
    <property type="entry name" value="DnaK_N"/>
</dbReference>
<keyword evidence="5" id="KW-0175">Coiled coil</keyword>
<evidence type="ECO:0000259" key="9">
    <source>
        <dbReference type="Pfam" id="PF01258"/>
    </source>
</evidence>
<keyword evidence="2 6" id="KW-0479">Metal-binding</keyword>
<dbReference type="PANTHER" id="PTHR33823:SF2">
    <property type="entry name" value="RNA POLYMERASE-BINDING TRANSCRIPTION FACTOR DKSA"/>
    <property type="match status" value="1"/>
</dbReference>
<dbReference type="STRING" id="1592317.DPF_0110"/>
<accession>A0A194AB82</accession>
<keyword evidence="1 6" id="KW-0963">Cytoplasm</keyword>
<protein>
    <recommendedName>
        <fullName evidence="6">RNA polymerase-binding transcription factor DksA</fullName>
    </recommendedName>
</protein>
<evidence type="ECO:0000256" key="1">
    <source>
        <dbReference type="ARBA" id="ARBA00022490"/>
    </source>
</evidence>
<keyword evidence="4 6" id="KW-0862">Zinc</keyword>
<sequence>MNAKDIEFFRNHLNEMLQGILRQGEDTLEDMSENRESYADPADRASAESDRTFTLRLRDRDRKLIKKIEEAMQRIEDGTFGICEECGEAIGIARLKARPVTTLCIECKSKQEEEERMRGD</sequence>
<comment type="similarity">
    <text evidence="6">Belongs to the DksA family.</text>
</comment>
<keyword evidence="12" id="KW-1185">Reference proteome</keyword>
<organism evidence="11 12">
    <name type="scientific">Desulfoplanes formicivorans</name>
    <dbReference type="NCBI Taxonomy" id="1592317"/>
    <lineage>
        <taxon>Bacteria</taxon>
        <taxon>Pseudomonadati</taxon>
        <taxon>Thermodesulfobacteriota</taxon>
        <taxon>Desulfovibrionia</taxon>
        <taxon>Desulfovibrionales</taxon>
        <taxon>Desulfoplanaceae</taxon>
        <taxon>Desulfoplanes</taxon>
    </lineage>
</organism>
<feature type="domain" description="Zinc finger DksA/TraR C4-type" evidence="9">
    <location>
        <begin position="78"/>
        <end position="112"/>
    </location>
</feature>
<dbReference type="EMBL" id="BDFE01000004">
    <property type="protein sequence ID" value="GAU07432.1"/>
    <property type="molecule type" value="Genomic_DNA"/>
</dbReference>
<dbReference type="PRINTS" id="PR00618">
    <property type="entry name" value="DKSAZNFINGER"/>
</dbReference>
<evidence type="ECO:0000313" key="11">
    <source>
        <dbReference type="EMBL" id="GAU07432.1"/>
    </source>
</evidence>
<feature type="zinc finger region" description="dksA C4-type" evidence="7">
    <location>
        <begin position="83"/>
        <end position="107"/>
    </location>
</feature>
<comment type="subunit">
    <text evidence="6">Interacts directly with the RNA polymerase.</text>
</comment>